<organism evidence="3 4">
    <name type="scientific">Roseivivax isoporae LMG 25204</name>
    <dbReference type="NCBI Taxonomy" id="1449351"/>
    <lineage>
        <taxon>Bacteria</taxon>
        <taxon>Pseudomonadati</taxon>
        <taxon>Pseudomonadota</taxon>
        <taxon>Alphaproteobacteria</taxon>
        <taxon>Rhodobacterales</taxon>
        <taxon>Roseobacteraceae</taxon>
        <taxon>Roseivivax</taxon>
    </lineage>
</organism>
<comment type="caution">
    <text evidence="3">The sequence shown here is derived from an EMBL/GenBank/DDBJ whole genome shotgun (WGS) entry which is preliminary data.</text>
</comment>
<dbReference type="eggNOG" id="COG5621">
    <property type="taxonomic scope" value="Bacteria"/>
</dbReference>
<dbReference type="InterPro" id="IPR006311">
    <property type="entry name" value="TAT_signal"/>
</dbReference>
<sequence>MIRPTRRRMLALAAGAAALPATARAQGFAGLGTEAGAFALPQRGTRLRFPEDHYPHPGFRIEWWYLTANLRAADGTACGVQWTLFRSALRPRARDDDGTAQTWMAHAALTTPELHRYDERLARGGIGQAGVARPFDAHIDDWSMRSRAEGGADLLSALDLAARGSDFAYALRLDAEGPLVLHGDAGYSVKSPDGQASHYYSQPFYRVSGTLTLPGRAFEVTGHGWLDREWSSQPLAEDQTGWDWFSLSFETGAKLMGFGLRDRDGGHFTSATWIEPDGTTRTYGDGALRLTALDTAEVAGRTVPVTWRVELPAEDLSVETRPVNPGSWMGTLFSYWEGPVLVGGSHDGTGYLEMTGYTPDD</sequence>
<dbReference type="InterPro" id="IPR010791">
    <property type="entry name" value="AttH_dom"/>
</dbReference>
<feature type="signal peptide" evidence="1">
    <location>
        <begin position="1"/>
        <end position="25"/>
    </location>
</feature>
<feature type="domain" description="AttH" evidence="2">
    <location>
        <begin position="61"/>
        <end position="232"/>
    </location>
</feature>
<dbReference type="SUPFAM" id="SSF159245">
    <property type="entry name" value="AttH-like"/>
    <property type="match status" value="1"/>
</dbReference>
<evidence type="ECO:0000313" key="4">
    <source>
        <dbReference type="Proteomes" id="UP000023430"/>
    </source>
</evidence>
<dbReference type="PROSITE" id="PS51318">
    <property type="entry name" value="TAT"/>
    <property type="match status" value="1"/>
</dbReference>
<dbReference type="EMBL" id="JAME01000053">
    <property type="protein sequence ID" value="ETX26813.1"/>
    <property type="molecule type" value="Genomic_DNA"/>
</dbReference>
<dbReference type="AlphaFoldDB" id="X7F239"/>
<keyword evidence="1" id="KW-0732">Signal</keyword>
<accession>X7F239</accession>
<dbReference type="STRING" id="1449351.RISW2_19005"/>
<evidence type="ECO:0000313" key="3">
    <source>
        <dbReference type="EMBL" id="ETX26813.1"/>
    </source>
</evidence>
<protein>
    <submittedName>
        <fullName evidence="3">Iron ABC transporter permease</fullName>
    </submittedName>
</protein>
<proteinExistence type="predicted"/>
<reference evidence="3 4" key="1">
    <citation type="submission" date="2014-01" db="EMBL/GenBank/DDBJ databases">
        <title>Roseivivax isoporae LMG 25204 Genome Sequencing.</title>
        <authorList>
            <person name="Lai Q."/>
            <person name="Li G."/>
            <person name="Shao Z."/>
        </authorList>
    </citation>
    <scope>NUCLEOTIDE SEQUENCE [LARGE SCALE GENOMIC DNA]</scope>
    <source>
        <strain evidence="3 4">LMG 25204</strain>
    </source>
</reference>
<dbReference type="Proteomes" id="UP000023430">
    <property type="component" value="Unassembled WGS sequence"/>
</dbReference>
<name>X7F239_9RHOB</name>
<dbReference type="PANTHER" id="PTHR38591">
    <property type="entry name" value="HYDROLASE"/>
    <property type="match status" value="1"/>
</dbReference>
<gene>
    <name evidence="3" type="ORF">RISW2_19005</name>
</gene>
<feature type="chain" id="PRO_5004977394" evidence="1">
    <location>
        <begin position="26"/>
        <end position="361"/>
    </location>
</feature>
<dbReference type="Pfam" id="PF07143">
    <property type="entry name" value="CrtC"/>
    <property type="match status" value="1"/>
</dbReference>
<dbReference type="Pfam" id="PF17186">
    <property type="entry name" value="Lipocalin_9"/>
    <property type="match status" value="1"/>
</dbReference>
<keyword evidence="4" id="KW-1185">Reference proteome</keyword>
<dbReference type="PANTHER" id="PTHR38591:SF1">
    <property type="entry name" value="BLL1000 PROTEIN"/>
    <property type="match status" value="1"/>
</dbReference>
<evidence type="ECO:0000256" key="1">
    <source>
        <dbReference type="SAM" id="SignalP"/>
    </source>
</evidence>
<dbReference type="PATRIC" id="fig|1449351.3.peg.4276"/>
<dbReference type="RefSeq" id="WP_244437704.1">
    <property type="nucleotide sequence ID" value="NZ_JAME01000053.1"/>
</dbReference>
<dbReference type="InterPro" id="IPR023374">
    <property type="entry name" value="AttH-like_dom_sf"/>
</dbReference>
<dbReference type="Gene3D" id="2.40.370.10">
    <property type="entry name" value="AttH-like domain"/>
    <property type="match status" value="2"/>
</dbReference>
<evidence type="ECO:0000259" key="2">
    <source>
        <dbReference type="Pfam" id="PF07143"/>
    </source>
</evidence>